<evidence type="ECO:0000313" key="3">
    <source>
        <dbReference type="Proteomes" id="UP000831684"/>
    </source>
</evidence>
<sequence>MPKRQGTFPPKPEPPAASAPRAELGEEEATIRIGDFPQLRLIAWNMDPDMRLTAKGALSLYERNWRHVDQGNMPPHERELLERLILTAGNGVLHV</sequence>
<feature type="region of interest" description="Disordered" evidence="1">
    <location>
        <begin position="1"/>
        <end position="29"/>
    </location>
</feature>
<dbReference type="AlphaFoldDB" id="A0A9E7A090"/>
<geneLocation type="plasmid" evidence="2 3">
    <name>pB</name>
</geneLocation>
<dbReference type="RefSeq" id="WP_244451146.1">
    <property type="nucleotide sequence ID" value="NZ_CP083241.1"/>
</dbReference>
<dbReference type="EMBL" id="CP083241">
    <property type="protein sequence ID" value="UOK73527.1"/>
    <property type="molecule type" value="Genomic_DNA"/>
</dbReference>
<keyword evidence="2" id="KW-0614">Plasmid</keyword>
<gene>
    <name evidence="2" type="ORF">K9D25_23010</name>
</gene>
<evidence type="ECO:0000256" key="1">
    <source>
        <dbReference type="SAM" id="MobiDB-lite"/>
    </source>
</evidence>
<proteinExistence type="predicted"/>
<organism evidence="2 3">
    <name type="scientific">Ancylobacter polymorphus</name>
    <dbReference type="NCBI Taxonomy" id="223390"/>
    <lineage>
        <taxon>Bacteria</taxon>
        <taxon>Pseudomonadati</taxon>
        <taxon>Pseudomonadota</taxon>
        <taxon>Alphaproteobacteria</taxon>
        <taxon>Hyphomicrobiales</taxon>
        <taxon>Xanthobacteraceae</taxon>
        <taxon>Ancylobacter</taxon>
    </lineage>
</organism>
<accession>A0A9E7A090</accession>
<name>A0A9E7A090_9HYPH</name>
<dbReference type="Proteomes" id="UP000831684">
    <property type="component" value="Plasmid pB"/>
</dbReference>
<evidence type="ECO:0000313" key="2">
    <source>
        <dbReference type="EMBL" id="UOK73527.1"/>
    </source>
</evidence>
<protein>
    <submittedName>
        <fullName evidence="2">Uncharacterized protein</fullName>
    </submittedName>
</protein>
<reference evidence="2" key="1">
    <citation type="submission" date="2021-09" db="EMBL/GenBank/DDBJ databases">
        <title>Network and meta-omics reveal the key degrader and cooperation patterns in an efficient 1,4-dioxane-degrading microbial community.</title>
        <authorList>
            <person name="Dai C."/>
        </authorList>
    </citation>
    <scope>NUCLEOTIDE SEQUENCE</scope>
    <source>
        <strain evidence="2">ZM13</strain>
        <plasmid evidence="2">pB</plasmid>
    </source>
</reference>
<dbReference type="KEGG" id="apol:K9D25_23010"/>